<feature type="signal peptide" evidence="1">
    <location>
        <begin position="1"/>
        <end position="21"/>
    </location>
</feature>
<feature type="chain" id="PRO_5007484051" description="Lipoprotein" evidence="1">
    <location>
        <begin position="22"/>
        <end position="114"/>
    </location>
</feature>
<evidence type="ECO:0008006" key="4">
    <source>
        <dbReference type="Google" id="ProtNLM"/>
    </source>
</evidence>
<dbReference type="AlphaFoldDB" id="A0A139BWK9"/>
<accession>A0A139BWK9</accession>
<reference evidence="2 3" key="2">
    <citation type="submission" date="2016-03" db="EMBL/GenBank/DDBJ databases">
        <title>New uncultured bacterium of the family Gallionellaceae from acid mine drainage: description and reconstruction of genome based on metagenomic analysis of microbial community.</title>
        <authorList>
            <person name="Kadnikov V."/>
            <person name="Ivasenko D."/>
            <person name="Beletsky A."/>
            <person name="Mardanov A."/>
            <person name="Danilova E."/>
            <person name="Pimenov N."/>
            <person name="Karnachuk O."/>
            <person name="Ravin N."/>
        </authorList>
    </citation>
    <scope>NUCLEOTIDE SEQUENCE [LARGE SCALE GENOMIC DNA]</scope>
    <source>
        <strain evidence="2">ShG14-8</strain>
    </source>
</reference>
<dbReference type="EMBL" id="LSLI01000009">
    <property type="protein sequence ID" value="KXS33238.1"/>
    <property type="molecule type" value="Genomic_DNA"/>
</dbReference>
<evidence type="ECO:0000256" key="1">
    <source>
        <dbReference type="SAM" id="SignalP"/>
    </source>
</evidence>
<gene>
    <name evidence="2" type="ORF">AWT59_0671</name>
</gene>
<reference evidence="2 3" key="1">
    <citation type="submission" date="2016-02" db="EMBL/GenBank/DDBJ databases">
        <authorList>
            <person name="Wen L."/>
            <person name="He K."/>
            <person name="Yang H."/>
        </authorList>
    </citation>
    <scope>NUCLEOTIDE SEQUENCE [LARGE SCALE GENOMIC DNA]</scope>
    <source>
        <strain evidence="2">ShG14-8</strain>
    </source>
</reference>
<evidence type="ECO:0000313" key="3">
    <source>
        <dbReference type="Proteomes" id="UP000070578"/>
    </source>
</evidence>
<evidence type="ECO:0000313" key="2">
    <source>
        <dbReference type="EMBL" id="KXS33238.1"/>
    </source>
</evidence>
<comment type="caution">
    <text evidence="2">The sequence shown here is derived from an EMBL/GenBank/DDBJ whole genome shotgun (WGS) entry which is preliminary data.</text>
</comment>
<name>A0A139BWK9_9PROT</name>
<dbReference type="Proteomes" id="UP000070578">
    <property type="component" value="Unassembled WGS sequence"/>
</dbReference>
<keyword evidence="1" id="KW-0732">Signal</keyword>
<organism evidence="2 3">
    <name type="scientific">Candidatus Gallionella acididurans</name>
    <dbReference type="NCBI Taxonomy" id="1796491"/>
    <lineage>
        <taxon>Bacteria</taxon>
        <taxon>Pseudomonadati</taxon>
        <taxon>Pseudomonadota</taxon>
        <taxon>Betaproteobacteria</taxon>
        <taxon>Nitrosomonadales</taxon>
        <taxon>Gallionellaceae</taxon>
        <taxon>Gallionella</taxon>
    </lineage>
</organism>
<proteinExistence type="predicted"/>
<dbReference type="PROSITE" id="PS51257">
    <property type="entry name" value="PROKAR_LIPOPROTEIN"/>
    <property type="match status" value="1"/>
</dbReference>
<sequence length="114" mass="12147">MAAPKYTALLFITLVLPVALSGCGKHDTQTDTAQEAGQLCAALKDAGFTGKCTVNSVNNTLGIAIDTDDVKAIYLCPDIANRIKPSAMKLAGQWKLQILSPYRDDKPLGDCVLH</sequence>
<protein>
    <recommendedName>
        <fullName evidence="4">Lipoprotein</fullName>
    </recommendedName>
</protein>